<gene>
    <name evidence="1" type="ORF">B296_00034474</name>
</gene>
<organism evidence="1 2">
    <name type="scientific">Ensete ventricosum</name>
    <name type="common">Abyssinian banana</name>
    <name type="synonym">Musa ensete</name>
    <dbReference type="NCBI Taxonomy" id="4639"/>
    <lineage>
        <taxon>Eukaryota</taxon>
        <taxon>Viridiplantae</taxon>
        <taxon>Streptophyta</taxon>
        <taxon>Embryophyta</taxon>
        <taxon>Tracheophyta</taxon>
        <taxon>Spermatophyta</taxon>
        <taxon>Magnoliopsida</taxon>
        <taxon>Liliopsida</taxon>
        <taxon>Zingiberales</taxon>
        <taxon>Musaceae</taxon>
        <taxon>Ensete</taxon>
    </lineage>
</organism>
<accession>A0A426XHL6</accession>
<reference evidence="1 2" key="1">
    <citation type="journal article" date="2014" name="Agronomy (Basel)">
        <title>A Draft Genome Sequence for Ensete ventricosum, the Drought-Tolerant Tree Against Hunger.</title>
        <authorList>
            <person name="Harrison J."/>
            <person name="Moore K.A."/>
            <person name="Paszkiewicz K."/>
            <person name="Jones T."/>
            <person name="Grant M."/>
            <person name="Ambacheew D."/>
            <person name="Muzemil S."/>
            <person name="Studholme D.J."/>
        </authorList>
    </citation>
    <scope>NUCLEOTIDE SEQUENCE [LARGE SCALE GENOMIC DNA]</scope>
</reference>
<evidence type="ECO:0000313" key="1">
    <source>
        <dbReference type="EMBL" id="RRT38933.1"/>
    </source>
</evidence>
<protein>
    <submittedName>
        <fullName evidence="1">Uncharacterized protein</fullName>
    </submittedName>
</protein>
<sequence>MSRVSACRVSCTTALSLHSPLFRNVINKQRRNNSLFVHLFRLSLSFLFSTTQSHRSSVRATVHRCPPALSLQRGESEKTCRPSLALKGEQDLTYSLSKPNLVSPAEKPGV</sequence>
<comment type="caution">
    <text evidence="1">The sequence shown here is derived from an EMBL/GenBank/DDBJ whole genome shotgun (WGS) entry which is preliminary data.</text>
</comment>
<dbReference type="Proteomes" id="UP000287651">
    <property type="component" value="Unassembled WGS sequence"/>
</dbReference>
<dbReference type="AlphaFoldDB" id="A0A426XHL6"/>
<proteinExistence type="predicted"/>
<name>A0A426XHL6_ENSVE</name>
<dbReference type="EMBL" id="AMZH03020675">
    <property type="protein sequence ID" value="RRT38933.1"/>
    <property type="molecule type" value="Genomic_DNA"/>
</dbReference>
<evidence type="ECO:0000313" key="2">
    <source>
        <dbReference type="Proteomes" id="UP000287651"/>
    </source>
</evidence>